<protein>
    <recommendedName>
        <fullName evidence="3">DUF7703 domain-containing protein</fullName>
    </recommendedName>
</protein>
<proteinExistence type="predicted"/>
<evidence type="ECO:0000256" key="1">
    <source>
        <dbReference type="SAM" id="MobiDB-lite"/>
    </source>
</evidence>
<evidence type="ECO:0000259" key="3">
    <source>
        <dbReference type="Pfam" id="PF24802"/>
    </source>
</evidence>
<feature type="transmembrane region" description="Helical" evidence="2">
    <location>
        <begin position="51"/>
        <end position="72"/>
    </location>
</feature>
<dbReference type="AlphaFoldDB" id="A0A8H4LKJ9"/>
<feature type="transmembrane region" description="Helical" evidence="2">
    <location>
        <begin position="118"/>
        <end position="142"/>
    </location>
</feature>
<evidence type="ECO:0000256" key="2">
    <source>
        <dbReference type="SAM" id="Phobius"/>
    </source>
</evidence>
<dbReference type="EMBL" id="JAADYS010000429">
    <property type="protein sequence ID" value="KAF4469853.1"/>
    <property type="molecule type" value="Genomic_DNA"/>
</dbReference>
<dbReference type="Proteomes" id="UP000554235">
    <property type="component" value="Unassembled WGS sequence"/>
</dbReference>
<keyword evidence="2" id="KW-0812">Transmembrane</keyword>
<keyword evidence="5" id="KW-1185">Reference proteome</keyword>
<keyword evidence="2" id="KW-1133">Transmembrane helix</keyword>
<feature type="domain" description="DUF7703" evidence="3">
    <location>
        <begin position="20"/>
        <end position="253"/>
    </location>
</feature>
<feature type="transmembrane region" description="Helical" evidence="2">
    <location>
        <begin position="20"/>
        <end position="42"/>
    </location>
</feature>
<keyword evidence="2" id="KW-0472">Membrane</keyword>
<comment type="caution">
    <text evidence="4">The sequence shown here is derived from an EMBL/GenBank/DDBJ whole genome shotgun (WGS) entry which is preliminary data.</text>
</comment>
<reference evidence="4 5" key="1">
    <citation type="submission" date="2020-01" db="EMBL/GenBank/DDBJ databases">
        <title>Identification and distribution of gene clusters putatively required for synthesis of sphingolipid metabolism inhibitors in phylogenetically diverse species of the filamentous fungus Fusarium.</title>
        <authorList>
            <person name="Kim H.-S."/>
            <person name="Busman M."/>
            <person name="Brown D.W."/>
            <person name="Divon H."/>
            <person name="Uhlig S."/>
            <person name="Proctor R.H."/>
        </authorList>
    </citation>
    <scope>NUCLEOTIDE SEQUENCE [LARGE SCALE GENOMIC DNA]</scope>
    <source>
        <strain evidence="4 5">NRRL 20459</strain>
    </source>
</reference>
<organism evidence="4 5">
    <name type="scientific">Fusarium albosuccineum</name>
    <dbReference type="NCBI Taxonomy" id="1237068"/>
    <lineage>
        <taxon>Eukaryota</taxon>
        <taxon>Fungi</taxon>
        <taxon>Dikarya</taxon>
        <taxon>Ascomycota</taxon>
        <taxon>Pezizomycotina</taxon>
        <taxon>Sordariomycetes</taxon>
        <taxon>Hypocreomycetidae</taxon>
        <taxon>Hypocreales</taxon>
        <taxon>Nectriaceae</taxon>
        <taxon>Fusarium</taxon>
        <taxon>Fusarium decemcellulare species complex</taxon>
    </lineage>
</organism>
<dbReference type="InterPro" id="IPR056120">
    <property type="entry name" value="DUF7703"/>
</dbReference>
<accession>A0A8H4LKJ9</accession>
<evidence type="ECO:0000313" key="4">
    <source>
        <dbReference type="EMBL" id="KAF4469853.1"/>
    </source>
</evidence>
<evidence type="ECO:0000313" key="5">
    <source>
        <dbReference type="Proteomes" id="UP000554235"/>
    </source>
</evidence>
<feature type="transmembrane region" description="Helical" evidence="2">
    <location>
        <begin position="78"/>
        <end position="106"/>
    </location>
</feature>
<dbReference type="Pfam" id="PF24802">
    <property type="entry name" value="DUF7703"/>
    <property type="match status" value="1"/>
</dbReference>
<sequence length="342" mass="37845">MSTAQVGDGTYSGPTYSSESVMVIACSALALYNGLELLALIFTTFKYYRGLYFWSILLAAFGVVPYTVGWFIDYFDVVTSYVGMAICSAGWVLLITGQSVVLYSRLHLVLNNVNIQRAVFWMIVGNGVVWHTTMTILLFTTGSDSSKDGSHSTPLYKTMEKIQMTFFCAQEFIISGLYIWRTVDILQTSFGSKRKFMYHLFIVNVFIVAMDIALLVIMYKNHFTLEQGVKVVVYSIKLKLEFAVLGKLVEFVQNRRGSNPSGPSQTAGGGFAELSGSRGKKARSGSGPETVYLEDMGRRRGAEQITVTTKIEVERGGGEMGDDESTDQLYDAAIKQISRGQA</sequence>
<gene>
    <name evidence="4" type="ORF">FALBO_3293</name>
</gene>
<dbReference type="OrthoDB" id="405906at2759"/>
<feature type="transmembrane region" description="Helical" evidence="2">
    <location>
        <begin position="162"/>
        <end position="180"/>
    </location>
</feature>
<dbReference type="PANTHER" id="PTHR37013:SF3">
    <property type="entry name" value="INTEGRAL MEMBRANE PROTEIN (AFU_ORTHOLOGUE AFUA_1G05950)"/>
    <property type="match status" value="1"/>
</dbReference>
<feature type="transmembrane region" description="Helical" evidence="2">
    <location>
        <begin position="200"/>
        <end position="219"/>
    </location>
</feature>
<dbReference type="PANTHER" id="PTHR37013">
    <property type="entry name" value="INTEGRAL MEMBRANE PROTEIN (AFU_ORTHOLOGUE AFUA_1G05950)-RELATED"/>
    <property type="match status" value="1"/>
</dbReference>
<name>A0A8H4LKJ9_9HYPO</name>
<feature type="compositionally biased region" description="Polar residues" evidence="1">
    <location>
        <begin position="256"/>
        <end position="266"/>
    </location>
</feature>
<feature type="region of interest" description="Disordered" evidence="1">
    <location>
        <begin position="256"/>
        <end position="293"/>
    </location>
</feature>